<dbReference type="InterPro" id="IPR007593">
    <property type="entry name" value="CD225/Dispanin_fam"/>
</dbReference>
<dbReference type="AlphaFoldDB" id="A0AAY4BHM2"/>
<reference evidence="7" key="2">
    <citation type="submission" date="2025-08" db="UniProtKB">
        <authorList>
            <consortium name="Ensembl"/>
        </authorList>
    </citation>
    <scope>IDENTIFICATION</scope>
</reference>
<evidence type="ECO:0000313" key="8">
    <source>
        <dbReference type="Proteomes" id="UP000694580"/>
    </source>
</evidence>
<reference evidence="7" key="3">
    <citation type="submission" date="2025-09" db="UniProtKB">
        <authorList>
            <consortium name="Ensembl"/>
        </authorList>
    </citation>
    <scope>IDENTIFICATION</scope>
</reference>
<feature type="transmembrane region" description="Helical" evidence="6">
    <location>
        <begin position="94"/>
        <end position="113"/>
    </location>
</feature>
<evidence type="ECO:0000256" key="3">
    <source>
        <dbReference type="ARBA" id="ARBA00022692"/>
    </source>
</evidence>
<protein>
    <submittedName>
        <fullName evidence="7">Uncharacterized protein</fullName>
    </submittedName>
</protein>
<dbReference type="GO" id="GO:0016020">
    <property type="term" value="C:membrane"/>
    <property type="evidence" value="ECO:0007669"/>
    <property type="project" value="UniProtKB-SubCell"/>
</dbReference>
<organism evidence="7 8">
    <name type="scientific">Denticeps clupeoides</name>
    <name type="common">denticle herring</name>
    <dbReference type="NCBI Taxonomy" id="299321"/>
    <lineage>
        <taxon>Eukaryota</taxon>
        <taxon>Metazoa</taxon>
        <taxon>Chordata</taxon>
        <taxon>Craniata</taxon>
        <taxon>Vertebrata</taxon>
        <taxon>Euteleostomi</taxon>
        <taxon>Actinopterygii</taxon>
        <taxon>Neopterygii</taxon>
        <taxon>Teleostei</taxon>
        <taxon>Clupei</taxon>
        <taxon>Clupeiformes</taxon>
        <taxon>Denticipitoidei</taxon>
        <taxon>Denticipitidae</taxon>
        <taxon>Denticeps</taxon>
    </lineage>
</organism>
<keyword evidence="8" id="KW-1185">Reference proteome</keyword>
<dbReference type="GeneTree" id="ENSGT01120000277652"/>
<evidence type="ECO:0000256" key="1">
    <source>
        <dbReference type="ARBA" id="ARBA00004370"/>
    </source>
</evidence>
<dbReference type="PANTHER" id="PTHR14948">
    <property type="entry name" value="NG5"/>
    <property type="match status" value="1"/>
</dbReference>
<evidence type="ECO:0000256" key="5">
    <source>
        <dbReference type="ARBA" id="ARBA00023136"/>
    </source>
</evidence>
<keyword evidence="3 6" id="KW-0812">Transmembrane</keyword>
<dbReference type="Ensembl" id="ENSDCDT00010020625.1">
    <property type="protein sequence ID" value="ENSDCDP00010019511.1"/>
    <property type="gene ID" value="ENSDCDG00010008804.1"/>
</dbReference>
<name>A0AAY4BHM2_9TELE</name>
<feature type="transmembrane region" description="Helical" evidence="6">
    <location>
        <begin position="50"/>
        <end position="69"/>
    </location>
</feature>
<sequence length="123" mass="13209">MKFGARPRVTRVFIPCAQLSSSYLCFKLHLASGDVETMSTPSNVPSYMSWSLVTTLCCCLPVGILALVFSNKVNTANASGDTANAEQLSRKAKYANIAGTVFGIIMIITIISLKAVEMKKARG</sequence>
<evidence type="ECO:0000256" key="2">
    <source>
        <dbReference type="ARBA" id="ARBA00006843"/>
    </source>
</evidence>
<reference evidence="7 8" key="1">
    <citation type="submission" date="2020-06" db="EMBL/GenBank/DDBJ databases">
        <authorList>
            <consortium name="Wellcome Sanger Institute Data Sharing"/>
        </authorList>
    </citation>
    <scope>NUCLEOTIDE SEQUENCE [LARGE SCALE GENOMIC DNA]</scope>
</reference>
<evidence type="ECO:0000256" key="6">
    <source>
        <dbReference type="SAM" id="Phobius"/>
    </source>
</evidence>
<dbReference type="InterPro" id="IPR051423">
    <property type="entry name" value="CD225/Dispanin"/>
</dbReference>
<evidence type="ECO:0000313" key="7">
    <source>
        <dbReference type="Ensembl" id="ENSDCDP00010019511.1"/>
    </source>
</evidence>
<dbReference type="Proteomes" id="UP000694580">
    <property type="component" value="Chromosome 8"/>
</dbReference>
<dbReference type="Pfam" id="PF04505">
    <property type="entry name" value="CD225"/>
    <property type="match status" value="1"/>
</dbReference>
<keyword evidence="4 6" id="KW-1133">Transmembrane helix</keyword>
<dbReference type="PANTHER" id="PTHR14948:SF44">
    <property type="entry name" value="PROLINE-RICH TRANSMEMBRANE PROTEIN 1-LIKE"/>
    <property type="match status" value="1"/>
</dbReference>
<evidence type="ECO:0000256" key="4">
    <source>
        <dbReference type="ARBA" id="ARBA00022989"/>
    </source>
</evidence>
<comment type="subcellular location">
    <subcellularLocation>
        <location evidence="1">Membrane</location>
    </subcellularLocation>
</comment>
<accession>A0AAY4BHM2</accession>
<proteinExistence type="inferred from homology"/>
<keyword evidence="5 6" id="KW-0472">Membrane</keyword>
<comment type="similarity">
    <text evidence="2">Belongs to the CD225/Dispanin family.</text>
</comment>